<keyword evidence="2" id="KW-0963">Cytoplasm</keyword>
<accession>A0A8J6BAW9</accession>
<evidence type="ECO:0000256" key="1">
    <source>
        <dbReference type="ARBA" id="ARBA00004496"/>
    </source>
</evidence>
<feature type="compositionally biased region" description="Polar residues" evidence="6">
    <location>
        <begin position="23"/>
        <end position="33"/>
    </location>
</feature>
<dbReference type="GO" id="GO:0008017">
    <property type="term" value="F:microtubule binding"/>
    <property type="evidence" value="ECO:0007669"/>
    <property type="project" value="TreeGrafter"/>
</dbReference>
<dbReference type="InterPro" id="IPR051841">
    <property type="entry name" value="MT-Golgi_org_protein"/>
</dbReference>
<dbReference type="OrthoDB" id="2436455at2759"/>
<evidence type="ECO:0000313" key="7">
    <source>
        <dbReference type="EMBL" id="KAG9463831.1"/>
    </source>
</evidence>
<reference evidence="7" key="1">
    <citation type="thesis" date="2020" institute="ProQuest LLC" country="789 East Eisenhower Parkway, Ann Arbor, MI, USA">
        <title>Comparative Genomics and Chromosome Evolution.</title>
        <authorList>
            <person name="Mudd A.B."/>
        </authorList>
    </citation>
    <scope>NUCLEOTIDE SEQUENCE</scope>
    <source>
        <strain evidence="7">HN-11 Male</strain>
        <tissue evidence="7">Kidney and liver</tissue>
    </source>
</reference>
<feature type="region of interest" description="Disordered" evidence="6">
    <location>
        <begin position="1750"/>
        <end position="1867"/>
    </location>
</feature>
<dbReference type="GO" id="GO:0005813">
    <property type="term" value="C:centrosome"/>
    <property type="evidence" value="ECO:0007669"/>
    <property type="project" value="TreeGrafter"/>
</dbReference>
<feature type="compositionally biased region" description="Basic and acidic residues" evidence="6">
    <location>
        <begin position="2117"/>
        <end position="2127"/>
    </location>
</feature>
<feature type="compositionally biased region" description="Polar residues" evidence="6">
    <location>
        <begin position="1514"/>
        <end position="1528"/>
    </location>
</feature>
<feature type="compositionally biased region" description="Low complexity" evidence="6">
    <location>
        <begin position="8"/>
        <end position="22"/>
    </location>
</feature>
<feature type="compositionally biased region" description="Basic and acidic residues" evidence="6">
    <location>
        <begin position="597"/>
        <end position="615"/>
    </location>
</feature>
<dbReference type="GO" id="GO:0000132">
    <property type="term" value="P:establishment of mitotic spindle orientation"/>
    <property type="evidence" value="ECO:0007669"/>
    <property type="project" value="TreeGrafter"/>
</dbReference>
<feature type="compositionally biased region" description="Low complexity" evidence="6">
    <location>
        <begin position="2034"/>
        <end position="2045"/>
    </location>
</feature>
<evidence type="ECO:0000256" key="2">
    <source>
        <dbReference type="ARBA" id="ARBA00022490"/>
    </source>
</evidence>
<feature type="compositionally biased region" description="Low complexity" evidence="6">
    <location>
        <begin position="1754"/>
        <end position="1766"/>
    </location>
</feature>
<dbReference type="PANTHER" id="PTHR18902">
    <property type="entry name" value="NUCLEAR MITOTIC APPARATUS PROTEIN 1-RELATED"/>
    <property type="match status" value="1"/>
</dbReference>
<feature type="compositionally biased region" description="Basic and acidic residues" evidence="6">
    <location>
        <begin position="622"/>
        <end position="638"/>
    </location>
</feature>
<evidence type="ECO:0000256" key="6">
    <source>
        <dbReference type="SAM" id="MobiDB-lite"/>
    </source>
</evidence>
<organism evidence="7 8">
    <name type="scientific">Eleutherodactylus coqui</name>
    <name type="common">Puerto Rican coqui</name>
    <dbReference type="NCBI Taxonomy" id="57060"/>
    <lineage>
        <taxon>Eukaryota</taxon>
        <taxon>Metazoa</taxon>
        <taxon>Chordata</taxon>
        <taxon>Craniata</taxon>
        <taxon>Vertebrata</taxon>
        <taxon>Euteleostomi</taxon>
        <taxon>Amphibia</taxon>
        <taxon>Batrachia</taxon>
        <taxon>Anura</taxon>
        <taxon>Neobatrachia</taxon>
        <taxon>Hyloidea</taxon>
        <taxon>Eleutherodactylidae</taxon>
        <taxon>Eleutherodactylinae</taxon>
        <taxon>Eleutherodactylus</taxon>
        <taxon>Eleutherodactylus</taxon>
    </lineage>
</organism>
<feature type="coiled-coil region" evidence="5">
    <location>
        <begin position="948"/>
        <end position="982"/>
    </location>
</feature>
<feature type="region of interest" description="Disordered" evidence="6">
    <location>
        <begin position="597"/>
        <end position="638"/>
    </location>
</feature>
<feature type="compositionally biased region" description="Polar residues" evidence="6">
    <location>
        <begin position="1800"/>
        <end position="1824"/>
    </location>
</feature>
<comment type="caution">
    <text evidence="7">The sequence shown here is derived from an EMBL/GenBank/DDBJ whole genome shotgun (WGS) entry which is preliminary data.</text>
</comment>
<dbReference type="Proteomes" id="UP000770717">
    <property type="component" value="Unassembled WGS sequence"/>
</dbReference>
<proteinExistence type="predicted"/>
<sequence length="2127" mass="241933">MWLLSPLSAARVHSSSDSASSSDETVSPNVPTKKTQVRFLELHRVASSSTMKSSPLESPSSPMCEVLHMPQFQIRKLRKQLNEGRDLRDELELELSETKKRLAEKDAQIFLMQQRIERLVVLNEKQADQQEPREMEELREKNESLMIRLRDALKQCQDMKTDRNQLERKIDQLSDENGDLSYKVRDLSSRLAQLQDALNETTEEHEGSVASWQQQQSQLENELNTAITEKKCLEERSQILQEKISMLEDQLKKMGDTESHDKGERLGDVLKLEHLQQEVAALNTKSSELRGRIKHLEEEKVAAKADSDAQKSRFESEKIQLQDIVTNLQTSLSEITFQKEKQDQEARVQEEKLTCQITTLKLEISKLKMALAQKDQEFSGLLQEVDEERRQRGQLEAVLQKQEESSKKNIAELSHQVDHLGSTLRQTEGKLLELNEQLGLKTQQMHSLQQERDKFADEKDSAIAVFKEYKSTKEEEVSTLGKTCQALKNDHRTGLAALEELKKEKAEMALKVQELDATILDLIAKCQNLDAENDTQSKSHAATLESLKTQISEQEAQLKIYEQKVSETQLVSEESAQIKERLASLEETLQTLNEQLEKEKKNSAALEGERQKSSELEGSVKTLRESREQAVTDLRKEKSTVKKLESRVTQMEEELQTKTENLQQKLRESAATVRKREDEIDKLTKEASAWKERASSSSQAEAHVERLKKEHEEVCQQLEKERLKLSKIESEAKTAASTQKDQVRLLETELAAAKALLKEKEAQEQKLRHTIQATEEKLRSAHREDAEHVSQLETTCSNKVQELRVLSKELADEKQKTADLEATLKRVKEKKSEKIAALESQISSMQGAVKEREQAVENRTAELEQMSKQLKESQAKHQQALARKEEEVRCLAKEKEKVLGELKTEQGAKLEAEDQLQKCKDVHKNESSALQNELSRSLDLITMKEGELERLAKEISSREEAIQKEKRNAANLMKEVEGLKVSKEQSALQEEQIKHYIQTLKATDSELSTLKAALSEKDKRLERLEQDLQSKIQEGASVQQQYQATLREVQTLQSRTAELESRCSGLEDAVNVARKEAVDAKTAASEKASASEQHQKGMQTLATEVKQERQKTSELVKQLEKSRALQAEREASLDALKKELFHKVQELEQSQKLLSESNRELACVKSTSQENEKELSGSKEQVAQHQKEVEKKTEQIQSLQKELNNLASKLTSNERNFLEVKELLARETNRSNGLEQQLRAVQEKFKASSKELLEKQGAAQSLTAQASSYKEEAEKQRMAVEGLQKSSSSYQATAAKLEKDIKIWQEKCSQKEEELSRIQRQLEELASLRNLYQEMKAERTQRENQHKEELLQIRKTAEGLQVELDKTKAEAASVMLLKGSLEEKEKLVETLQKEAKEHLNQMTSLQEENKNLSGENKTRSQYHEKMLKKMQTELAKTSEKHTQELESLRLQYEKKVSEDKEQMQDVSSKYEHAKTKILDERQKFQEEKQKLLTQVDHLEAAKKEQSDQVRELNKQVSQQEKTIRSQQQKLKRDSEAHEEGEKSRKKVSELEEQLGKQVQAVEHYKAQMEKAKLHYDSKKQQTQQLSDELASLTLEQEKLRKENAEHKAEAERINKELQLSLLQTKEAEQNCKTLTSQVRSLEAQVEHAGRQLRELGKFQVSTDAMKSRETMYPPRVTRSRADVSTDSLDMSDEEESPMNSTRKNGRSHQESSKSSSAKAVSPEAPSSDRLPRKVESLESLYFTPIPNRAKTKLDSSIGSMDDLSLDSSKKTRSGRRRTTQVINITMTKRTKEDIEPEAESANSSFYSLRSAPSHQSLHLPQNTRRGGKPQPASSAPALTSLPSTESLVKAEHTSSDDSLNNSVLMSLPGYRPTTRSSARLSQSGGRSSFYVNTCQDEPDAQDDWTRIAELQQRNRALPPHLKTCYPLESRPSLLASTITDDEVKTGDPKETLRRATLLPSQIKESVGSMRRMTLVPTGEEQSWGGGGITTRQQRKRVSEETHYGPDTPESKKSASCFPRPMTPKDKPETRKVSAAESKASVSQQSNPGRRQTTAFSILNTPKKLGSSLLKRGLNKKSTPKLTPQGRGKTSKSPLLSLRKSPSRKSPRGSTAKSPKNKFFEKTQKRKK</sequence>
<feature type="compositionally biased region" description="Low complexity" evidence="6">
    <location>
        <begin position="2090"/>
        <end position="2099"/>
    </location>
</feature>
<feature type="compositionally biased region" description="Low complexity" evidence="6">
    <location>
        <begin position="1083"/>
        <end position="1092"/>
    </location>
</feature>
<feature type="coiled-coil region" evidence="5">
    <location>
        <begin position="135"/>
        <end position="313"/>
    </location>
</feature>
<feature type="region of interest" description="Disordered" evidence="6">
    <location>
        <begin position="1664"/>
        <end position="1732"/>
    </location>
</feature>
<keyword evidence="4 5" id="KW-0175">Coiled coil</keyword>
<feature type="compositionally biased region" description="Low complexity" evidence="6">
    <location>
        <begin position="1712"/>
        <end position="1727"/>
    </location>
</feature>
<gene>
    <name evidence="7" type="ORF">GDO78_020982</name>
</gene>
<evidence type="ECO:0008006" key="9">
    <source>
        <dbReference type="Google" id="ProtNLM"/>
    </source>
</evidence>
<feature type="region of interest" description="Disordered" evidence="6">
    <location>
        <begin position="1083"/>
        <end position="1114"/>
    </location>
</feature>
<feature type="compositionally biased region" description="Low complexity" evidence="6">
    <location>
        <begin position="1831"/>
        <end position="1844"/>
    </location>
</feature>
<dbReference type="EMBL" id="WNTK01005794">
    <property type="protein sequence ID" value="KAG9463831.1"/>
    <property type="molecule type" value="Genomic_DNA"/>
</dbReference>
<feature type="compositionally biased region" description="Low complexity" evidence="6">
    <location>
        <begin position="2062"/>
        <end position="2071"/>
    </location>
</feature>
<dbReference type="GO" id="GO:0005876">
    <property type="term" value="C:spindle microtubule"/>
    <property type="evidence" value="ECO:0007669"/>
    <property type="project" value="TreeGrafter"/>
</dbReference>
<keyword evidence="8" id="KW-1185">Reference proteome</keyword>
<feature type="compositionally biased region" description="Basic and acidic residues" evidence="6">
    <location>
        <begin position="1105"/>
        <end position="1114"/>
    </location>
</feature>
<feature type="coiled-coil region" evidence="5">
    <location>
        <begin position="1007"/>
        <end position="1076"/>
    </location>
</feature>
<feature type="coiled-coil region" evidence="5">
    <location>
        <begin position="74"/>
        <end position="108"/>
    </location>
</feature>
<evidence type="ECO:0000256" key="4">
    <source>
        <dbReference type="ARBA" id="ARBA00023054"/>
    </source>
</evidence>
<dbReference type="CDD" id="cd22298">
    <property type="entry name" value="NuMA_LGNBD"/>
    <property type="match status" value="1"/>
</dbReference>
<evidence type="ECO:0000256" key="5">
    <source>
        <dbReference type="SAM" id="Coils"/>
    </source>
</evidence>
<dbReference type="GO" id="GO:0000922">
    <property type="term" value="C:spindle pole"/>
    <property type="evidence" value="ECO:0007669"/>
    <property type="project" value="TreeGrafter"/>
</dbReference>
<protein>
    <recommendedName>
        <fullName evidence="9">Nuclear mitotic apparatus protein 1</fullName>
    </recommendedName>
</protein>
<feature type="compositionally biased region" description="Basic and acidic residues" evidence="6">
    <location>
        <begin position="1502"/>
        <end position="1513"/>
    </location>
</feature>
<feature type="region of interest" description="Disordered" evidence="6">
    <location>
        <begin position="1"/>
        <end position="33"/>
    </location>
</feature>
<comment type="subcellular location">
    <subcellularLocation>
        <location evidence="1">Cytoplasm</location>
    </subcellularLocation>
</comment>
<evidence type="ECO:0000256" key="3">
    <source>
        <dbReference type="ARBA" id="ARBA00022553"/>
    </source>
</evidence>
<dbReference type="GO" id="GO:0005737">
    <property type="term" value="C:cytoplasm"/>
    <property type="evidence" value="ECO:0007669"/>
    <property type="project" value="UniProtKB-SubCell"/>
</dbReference>
<feature type="compositionally biased region" description="Basic and acidic residues" evidence="6">
    <location>
        <begin position="1996"/>
        <end position="2012"/>
    </location>
</feature>
<keyword evidence="3" id="KW-0597">Phosphoprotein</keyword>
<feature type="compositionally biased region" description="Basic and acidic residues" evidence="6">
    <location>
        <begin position="1530"/>
        <end position="1549"/>
    </location>
</feature>
<evidence type="ECO:0000313" key="8">
    <source>
        <dbReference type="Proteomes" id="UP000770717"/>
    </source>
</evidence>
<dbReference type="PANTHER" id="PTHR18902:SF24">
    <property type="entry name" value="NUCLEAR MITOTIC APPARATUS PROTEIN 1"/>
    <property type="match status" value="1"/>
</dbReference>
<feature type="region of interest" description="Disordered" evidence="6">
    <location>
        <begin position="1976"/>
        <end position="2127"/>
    </location>
</feature>
<feature type="compositionally biased region" description="Polar residues" evidence="6">
    <location>
        <begin position="2046"/>
        <end position="2059"/>
    </location>
</feature>
<feature type="compositionally biased region" description="Basic and acidic residues" evidence="6">
    <location>
        <begin position="2022"/>
        <end position="2033"/>
    </location>
</feature>
<dbReference type="InterPro" id="IPR048726">
    <property type="entry name" value="NuMA_LGNBD"/>
</dbReference>
<feature type="region of interest" description="Disordered" evidence="6">
    <location>
        <begin position="1165"/>
        <end position="1189"/>
    </location>
</feature>
<name>A0A8J6BAW9_ELECQ</name>
<feature type="coiled-coil region" evidence="5">
    <location>
        <begin position="357"/>
        <end position="405"/>
    </location>
</feature>
<feature type="region of interest" description="Disordered" evidence="6">
    <location>
        <begin position="1502"/>
        <end position="1554"/>
    </location>
</feature>